<dbReference type="PANTHER" id="PTHR11552">
    <property type="entry name" value="GLUCOSE-METHANOL-CHOLINE GMC OXIDOREDUCTASE"/>
    <property type="match status" value="1"/>
</dbReference>
<dbReference type="Proteomes" id="UP001207654">
    <property type="component" value="Unassembled WGS sequence"/>
</dbReference>
<dbReference type="InterPro" id="IPR036188">
    <property type="entry name" value="FAD/NAD-bd_sf"/>
</dbReference>
<evidence type="ECO:0000259" key="6">
    <source>
        <dbReference type="Pfam" id="PF05199"/>
    </source>
</evidence>
<evidence type="ECO:0000313" key="7">
    <source>
        <dbReference type="EMBL" id="MCY1079438.1"/>
    </source>
</evidence>
<keyword evidence="4" id="KW-0274">FAD</keyword>
<evidence type="ECO:0000256" key="4">
    <source>
        <dbReference type="ARBA" id="ARBA00022827"/>
    </source>
</evidence>
<organism evidence="7 8">
    <name type="scientific">Archangium lansingense</name>
    <dbReference type="NCBI Taxonomy" id="2995310"/>
    <lineage>
        <taxon>Bacteria</taxon>
        <taxon>Pseudomonadati</taxon>
        <taxon>Myxococcota</taxon>
        <taxon>Myxococcia</taxon>
        <taxon>Myxococcales</taxon>
        <taxon>Cystobacterineae</taxon>
        <taxon>Archangiaceae</taxon>
        <taxon>Archangium</taxon>
    </lineage>
</organism>
<evidence type="ECO:0000256" key="3">
    <source>
        <dbReference type="ARBA" id="ARBA00022630"/>
    </source>
</evidence>
<dbReference type="Pfam" id="PF05199">
    <property type="entry name" value="GMC_oxred_C"/>
    <property type="match status" value="1"/>
</dbReference>
<dbReference type="RefSeq" id="WP_267538159.1">
    <property type="nucleotide sequence ID" value="NZ_JAPNKA010000001.1"/>
</dbReference>
<evidence type="ECO:0000313" key="8">
    <source>
        <dbReference type="Proteomes" id="UP001207654"/>
    </source>
</evidence>
<comment type="similarity">
    <text evidence="2">Belongs to the GMC oxidoreductase family.</text>
</comment>
<dbReference type="PIRSF" id="PIRSF000137">
    <property type="entry name" value="Alcohol_oxidase"/>
    <property type="match status" value="1"/>
</dbReference>
<feature type="domain" description="Glucose-methanol-choline oxidoreductase C-terminal" evidence="6">
    <location>
        <begin position="385"/>
        <end position="518"/>
    </location>
</feature>
<feature type="domain" description="Glucose-methanol-choline oxidoreductase N-terminal" evidence="5">
    <location>
        <begin position="5"/>
        <end position="293"/>
    </location>
</feature>
<dbReference type="SUPFAM" id="SSF51905">
    <property type="entry name" value="FAD/NAD(P)-binding domain"/>
    <property type="match status" value="1"/>
</dbReference>
<dbReference type="Gene3D" id="3.50.50.60">
    <property type="entry name" value="FAD/NAD(P)-binding domain"/>
    <property type="match status" value="1"/>
</dbReference>
<keyword evidence="3" id="KW-0285">Flavoprotein</keyword>
<dbReference type="InterPro" id="IPR000172">
    <property type="entry name" value="GMC_OxRdtase_N"/>
</dbReference>
<reference evidence="7 8" key="1">
    <citation type="submission" date="2022-11" db="EMBL/GenBank/DDBJ databases">
        <title>Minimal conservation of predation-associated metabolite biosynthetic gene clusters underscores biosynthetic potential of Myxococcota including descriptions for ten novel species: Archangium lansinium sp. nov., Myxococcus landrumus sp. nov., Nannocystis bai.</title>
        <authorList>
            <person name="Ahearne A."/>
            <person name="Stevens C."/>
            <person name="Phillips K."/>
        </authorList>
    </citation>
    <scope>NUCLEOTIDE SEQUENCE [LARGE SCALE GENOMIC DNA]</scope>
    <source>
        <strain evidence="7 8">MIWBW</strain>
    </source>
</reference>
<dbReference type="SUPFAM" id="SSF54373">
    <property type="entry name" value="FAD-linked reductases, C-terminal domain"/>
    <property type="match status" value="1"/>
</dbReference>
<comment type="caution">
    <text evidence="7">The sequence shown here is derived from an EMBL/GenBank/DDBJ whole genome shotgun (WGS) entry which is preliminary data.</text>
</comment>
<proteinExistence type="inferred from homology"/>
<gene>
    <name evidence="7" type="ORF">OV287_33770</name>
</gene>
<name>A0ABT4ACN7_9BACT</name>
<comment type="cofactor">
    <cofactor evidence="1">
        <name>FAD</name>
        <dbReference type="ChEBI" id="CHEBI:57692"/>
    </cofactor>
</comment>
<dbReference type="InterPro" id="IPR007867">
    <property type="entry name" value="GMC_OxRtase_C"/>
</dbReference>
<keyword evidence="8" id="KW-1185">Reference proteome</keyword>
<sequence>MQAWDYAIVGAGAAGCILAARLSEEASARVLLLEAGEKSRSPMLSMPCGDTFFIGNPRYDWSFATEPDPTLNNRRLMIPRGRVLGGSNAINGTIFVRGQRDDFDGWARSGAAGWSWDEVLPYFRKLEDWQGGASGTRGAGGPIRVELPRQREILCDTFIEAASQLGYRTNPDYNSGDLEGFGYYQCTHRGGRRVSVVDGYLEGARRSNLTTVTSAIVTGLRLDGRRCVGLNYIRDGRAHEVSVTREVILAAGVVCSPQLLELSGIGNPAVLERAGIRVRHALPSVGENFQDHFAARLRWRVRQPVTFNERTRGLSLLREIARYVFDRRGVLSMPIAVGFGFVRSSPSEPVPDLQFHFAPASYGASSQRRLDDRPGMTVGVYPLRPESRGSIHVRSPNPTMPPAIQPRFLSEESDLRRLIAGMRIARQLVSAAAFEPYRGEETRPGPELTSDEELRAHARAQGDTSFHPIGTCRMGSDANAVVDPRLRVHGLDGLRVIDASVMPSMVSGNTQAAAMMIAEKGAAMIREDAVSPQREAFPGTNGAAA</sequence>
<evidence type="ECO:0000256" key="2">
    <source>
        <dbReference type="ARBA" id="ARBA00010790"/>
    </source>
</evidence>
<dbReference type="InterPro" id="IPR012132">
    <property type="entry name" value="GMC_OxRdtase"/>
</dbReference>
<accession>A0ABT4ACN7</accession>
<evidence type="ECO:0000259" key="5">
    <source>
        <dbReference type="Pfam" id="PF00732"/>
    </source>
</evidence>
<dbReference type="Gene3D" id="3.30.560.10">
    <property type="entry name" value="Glucose Oxidase, domain 3"/>
    <property type="match status" value="1"/>
</dbReference>
<protein>
    <submittedName>
        <fullName evidence="7">GMC family oxidoreductase N-terminal domain-containing protein</fullName>
    </submittedName>
</protein>
<dbReference type="EMBL" id="JAPNKA010000001">
    <property type="protein sequence ID" value="MCY1079438.1"/>
    <property type="molecule type" value="Genomic_DNA"/>
</dbReference>
<dbReference type="Pfam" id="PF00732">
    <property type="entry name" value="GMC_oxred_N"/>
    <property type="match status" value="1"/>
</dbReference>
<evidence type="ECO:0000256" key="1">
    <source>
        <dbReference type="ARBA" id="ARBA00001974"/>
    </source>
</evidence>
<dbReference type="PANTHER" id="PTHR11552:SF147">
    <property type="entry name" value="CHOLINE DEHYDROGENASE, MITOCHONDRIAL"/>
    <property type="match status" value="1"/>
</dbReference>